<dbReference type="PANTHER" id="PTHR48039:SF5">
    <property type="entry name" value="RNA-BINDING PROTEIN 28"/>
    <property type="match status" value="1"/>
</dbReference>
<feature type="region of interest" description="Disordered" evidence="6">
    <location>
        <begin position="1"/>
        <end position="44"/>
    </location>
</feature>
<protein>
    <recommendedName>
        <fullName evidence="7">RRM domain-containing protein</fullName>
    </recommendedName>
</protein>
<dbReference type="Gene3D" id="3.30.70.330">
    <property type="match status" value="2"/>
</dbReference>
<dbReference type="EMBL" id="LAEV01000801">
    <property type="protein sequence ID" value="KKA29518.1"/>
    <property type="molecule type" value="Genomic_DNA"/>
</dbReference>
<dbReference type="InterPro" id="IPR012677">
    <property type="entry name" value="Nucleotide-bd_a/b_plait_sf"/>
</dbReference>
<evidence type="ECO:0000256" key="6">
    <source>
        <dbReference type="SAM" id="MobiDB-lite"/>
    </source>
</evidence>
<dbReference type="InterPro" id="IPR035979">
    <property type="entry name" value="RBD_domain_sf"/>
</dbReference>
<keyword evidence="9" id="KW-1185">Reference proteome</keyword>
<feature type="compositionally biased region" description="Low complexity" evidence="6">
    <location>
        <begin position="317"/>
        <end position="342"/>
    </location>
</feature>
<feature type="compositionally biased region" description="Low complexity" evidence="6">
    <location>
        <begin position="160"/>
        <end position="183"/>
    </location>
</feature>
<dbReference type="Pfam" id="PF00076">
    <property type="entry name" value="RRM_1"/>
    <property type="match status" value="2"/>
</dbReference>
<keyword evidence="4" id="KW-0539">Nucleus</keyword>
<comment type="caution">
    <text evidence="8">The sequence shown here is derived from an EMBL/GenBank/DDBJ whole genome shotgun (WGS) entry which is preliminary data.</text>
</comment>
<dbReference type="Proteomes" id="UP000033483">
    <property type="component" value="Unassembled WGS sequence"/>
</dbReference>
<feature type="compositionally biased region" description="Basic and acidic residues" evidence="6">
    <location>
        <begin position="297"/>
        <end position="316"/>
    </location>
</feature>
<dbReference type="PANTHER" id="PTHR48039">
    <property type="entry name" value="RNA-BINDING MOTIF PROTEIN 14B"/>
    <property type="match status" value="1"/>
</dbReference>
<comment type="subcellular location">
    <subcellularLocation>
        <location evidence="1">Nucleus</location>
    </subcellularLocation>
</comment>
<reference evidence="8 9" key="1">
    <citation type="submission" date="2015-03" db="EMBL/GenBank/DDBJ databases">
        <authorList>
            <person name="Radwan O."/>
            <person name="Al-Naeli F.A."/>
            <person name="Rendon G.A."/>
            <person name="Fields C."/>
        </authorList>
    </citation>
    <scope>NUCLEOTIDE SEQUENCE [LARGE SCALE GENOMIC DNA]</scope>
    <source>
        <strain evidence="8">CR-DP1</strain>
    </source>
</reference>
<keyword evidence="2" id="KW-0677">Repeat</keyword>
<evidence type="ECO:0000256" key="5">
    <source>
        <dbReference type="PROSITE-ProRule" id="PRU00176"/>
    </source>
</evidence>
<evidence type="ECO:0000256" key="4">
    <source>
        <dbReference type="ARBA" id="ARBA00023242"/>
    </source>
</evidence>
<evidence type="ECO:0000313" key="8">
    <source>
        <dbReference type="EMBL" id="KKA29518.1"/>
    </source>
</evidence>
<evidence type="ECO:0000256" key="1">
    <source>
        <dbReference type="ARBA" id="ARBA00004123"/>
    </source>
</evidence>
<dbReference type="CDD" id="cd00590">
    <property type="entry name" value="RRM_SF"/>
    <property type="match status" value="2"/>
</dbReference>
<gene>
    <name evidence="8" type="ORF">TD95_001576</name>
</gene>
<dbReference type="FunFam" id="3.30.70.330:FF:001113">
    <property type="entry name" value="RNP domain protein"/>
    <property type="match status" value="1"/>
</dbReference>
<dbReference type="InterPro" id="IPR000504">
    <property type="entry name" value="RRM_dom"/>
</dbReference>
<dbReference type="PROSITE" id="PS50102">
    <property type="entry name" value="RRM"/>
    <property type="match status" value="2"/>
</dbReference>
<dbReference type="OrthoDB" id="439808at2759"/>
<dbReference type="InterPro" id="IPR051945">
    <property type="entry name" value="RRM_MRD1_RNA_proc_ribogen"/>
</dbReference>
<organism evidence="8 9">
    <name type="scientific">Thielaviopsis punctulata</name>
    <dbReference type="NCBI Taxonomy" id="72032"/>
    <lineage>
        <taxon>Eukaryota</taxon>
        <taxon>Fungi</taxon>
        <taxon>Dikarya</taxon>
        <taxon>Ascomycota</taxon>
        <taxon>Pezizomycotina</taxon>
        <taxon>Sordariomycetes</taxon>
        <taxon>Hypocreomycetidae</taxon>
        <taxon>Microascales</taxon>
        <taxon>Ceratocystidaceae</taxon>
        <taxon>Thielaviopsis</taxon>
    </lineage>
</organism>
<feature type="compositionally biased region" description="Low complexity" evidence="6">
    <location>
        <begin position="1"/>
        <end position="37"/>
    </location>
</feature>
<dbReference type="SUPFAM" id="SSF54928">
    <property type="entry name" value="RNA-binding domain, RBD"/>
    <property type="match status" value="2"/>
</dbReference>
<feature type="compositionally biased region" description="Basic residues" evidence="6">
    <location>
        <begin position="184"/>
        <end position="197"/>
    </location>
</feature>
<sequence length="342" mass="36618">MSAAAAADAATNGVTPATEPAPVAEEKVAAPAAAATESTPDQTSVAEGRRLYLGNVAYAATEEALKEFFKGFDVKSVSIPKNPHTNKSVGYAFVDVATTEEAQRAIAELDREQILERKVSVQIARPPQEPSGENEGRRQPNGRSGRLRRRAQGKKEDKATTPAADATSEAATATETAEASKSKPPVKSRSPKRKTHKGPPENGVQSKVKVMVTNLPYHLTEEQLKELFKDYNPVSAKVALRPIASYMIKKLQARGEPRKGRGFGFVTLENEEMQQKAIKEMNEKEVDDRKIEVKVAIDSPDKVDRPAEAGEEKKAEAAPAAAPNAAQAAAAPEATKEVAASA</sequence>
<evidence type="ECO:0000313" key="9">
    <source>
        <dbReference type="Proteomes" id="UP000033483"/>
    </source>
</evidence>
<accession>A0A0F4ZHZ7</accession>
<dbReference type="SMART" id="SM00360">
    <property type="entry name" value="RRM"/>
    <property type="match status" value="2"/>
</dbReference>
<name>A0A0F4ZHZ7_9PEZI</name>
<feature type="region of interest" description="Disordered" evidence="6">
    <location>
        <begin position="297"/>
        <end position="342"/>
    </location>
</feature>
<feature type="domain" description="RRM" evidence="7">
    <location>
        <begin position="49"/>
        <end position="126"/>
    </location>
</feature>
<dbReference type="AlphaFoldDB" id="A0A0F4ZHZ7"/>
<feature type="region of interest" description="Disordered" evidence="6">
    <location>
        <begin position="118"/>
        <end position="206"/>
    </location>
</feature>
<proteinExistence type="predicted"/>
<evidence type="ECO:0000256" key="3">
    <source>
        <dbReference type="ARBA" id="ARBA00022884"/>
    </source>
</evidence>
<dbReference type="GO" id="GO:0005730">
    <property type="term" value="C:nucleolus"/>
    <property type="evidence" value="ECO:0007669"/>
    <property type="project" value="TreeGrafter"/>
</dbReference>
<keyword evidence="3 5" id="KW-0694">RNA-binding</keyword>
<evidence type="ECO:0000259" key="7">
    <source>
        <dbReference type="PROSITE" id="PS50102"/>
    </source>
</evidence>
<dbReference type="GO" id="GO:0003729">
    <property type="term" value="F:mRNA binding"/>
    <property type="evidence" value="ECO:0007669"/>
    <property type="project" value="TreeGrafter"/>
</dbReference>
<feature type="domain" description="RRM" evidence="7">
    <location>
        <begin position="208"/>
        <end position="298"/>
    </location>
</feature>
<evidence type="ECO:0000256" key="2">
    <source>
        <dbReference type="ARBA" id="ARBA00022737"/>
    </source>
</evidence>